<evidence type="ECO:0000313" key="12">
    <source>
        <dbReference type="Proteomes" id="UP000613208"/>
    </source>
</evidence>
<evidence type="ECO:0000256" key="2">
    <source>
        <dbReference type="ARBA" id="ARBA00022475"/>
    </source>
</evidence>
<dbReference type="Pfam" id="PF01252">
    <property type="entry name" value="Peptidase_A8"/>
    <property type="match status" value="1"/>
</dbReference>
<protein>
    <recommendedName>
        <fullName evidence="9">Lipoprotein signal peptidase</fullName>
        <ecNumber evidence="9">3.4.23.36</ecNumber>
    </recommendedName>
    <alternativeName>
        <fullName evidence="9">Prolipoprotein signal peptidase</fullName>
    </alternativeName>
    <alternativeName>
        <fullName evidence="9">Signal peptidase II</fullName>
        <shortName evidence="9">SPase II</shortName>
    </alternativeName>
</protein>
<keyword evidence="12" id="KW-1185">Reference proteome</keyword>
<keyword evidence="7 9" id="KW-1133">Transmembrane helix</keyword>
<dbReference type="EC" id="3.4.23.36" evidence="9"/>
<sequence>MPWNNGTRKKKRYLTVLIWIVILTIFDQLSKIAADQFLKFQEPFVLIRNVFQLEYLENRGAAFGILQNRQEIFCLITILALLGLTFLFVRMPASPRYRPMSICYVLFMAGALGNFIDRTLQGYVIDFFYFKWINFPIFNVADIYVTTAVILLLVLVLFYYKEEELDFIGRKK</sequence>
<evidence type="ECO:0000256" key="4">
    <source>
        <dbReference type="ARBA" id="ARBA00022692"/>
    </source>
</evidence>
<comment type="function">
    <text evidence="9">This protein specifically catalyzes the removal of signal peptides from prolipoproteins.</text>
</comment>
<evidence type="ECO:0000256" key="9">
    <source>
        <dbReference type="HAMAP-Rule" id="MF_00161"/>
    </source>
</evidence>
<evidence type="ECO:0000256" key="7">
    <source>
        <dbReference type="ARBA" id="ARBA00022989"/>
    </source>
</evidence>
<dbReference type="PRINTS" id="PR00781">
    <property type="entry name" value="LIPOSIGPTASE"/>
</dbReference>
<keyword evidence="3 9" id="KW-0645">Protease</keyword>
<dbReference type="PANTHER" id="PTHR33695:SF1">
    <property type="entry name" value="LIPOPROTEIN SIGNAL PEPTIDASE"/>
    <property type="match status" value="1"/>
</dbReference>
<proteinExistence type="inferred from homology"/>
<feature type="transmembrane region" description="Helical" evidence="9">
    <location>
        <begin position="97"/>
        <end position="116"/>
    </location>
</feature>
<evidence type="ECO:0000256" key="10">
    <source>
        <dbReference type="RuleBase" id="RU004181"/>
    </source>
</evidence>
<comment type="similarity">
    <text evidence="1 9 10">Belongs to the peptidase A8 family.</text>
</comment>
<dbReference type="InterPro" id="IPR001872">
    <property type="entry name" value="Peptidase_A8"/>
</dbReference>
<dbReference type="GO" id="GO:0004190">
    <property type="term" value="F:aspartic-type endopeptidase activity"/>
    <property type="evidence" value="ECO:0007669"/>
    <property type="project" value="UniProtKB-UniRule"/>
</dbReference>
<evidence type="ECO:0000256" key="6">
    <source>
        <dbReference type="ARBA" id="ARBA00022801"/>
    </source>
</evidence>
<keyword evidence="11" id="KW-0449">Lipoprotein</keyword>
<name>A0A916QAD0_9FIRM</name>
<dbReference type="Proteomes" id="UP000613208">
    <property type="component" value="Unassembled WGS sequence"/>
</dbReference>
<dbReference type="HAMAP" id="MF_00161">
    <property type="entry name" value="LspA"/>
    <property type="match status" value="1"/>
</dbReference>
<keyword evidence="8 9" id="KW-0472">Membrane</keyword>
<comment type="catalytic activity">
    <reaction evidence="9">
        <text>Release of signal peptides from bacterial membrane prolipoproteins. Hydrolyzes -Xaa-Yaa-Zaa-|-(S,diacylglyceryl)Cys-, in which Xaa is hydrophobic (preferably Leu), and Yaa (Ala or Ser) and Zaa (Gly or Ala) have small, neutral side chains.</text>
        <dbReference type="EC" id="3.4.23.36"/>
    </reaction>
</comment>
<comment type="pathway">
    <text evidence="9">Protein modification; lipoprotein biosynthesis (signal peptide cleavage).</text>
</comment>
<evidence type="ECO:0000256" key="5">
    <source>
        <dbReference type="ARBA" id="ARBA00022750"/>
    </source>
</evidence>
<dbReference type="GO" id="GO:0006508">
    <property type="term" value="P:proteolysis"/>
    <property type="evidence" value="ECO:0007669"/>
    <property type="project" value="UniProtKB-KW"/>
</dbReference>
<evidence type="ECO:0000256" key="3">
    <source>
        <dbReference type="ARBA" id="ARBA00022670"/>
    </source>
</evidence>
<keyword evidence="5 9" id="KW-0064">Aspartyl protease</keyword>
<evidence type="ECO:0000256" key="1">
    <source>
        <dbReference type="ARBA" id="ARBA00006139"/>
    </source>
</evidence>
<dbReference type="EMBL" id="BLYI01000043">
    <property type="protein sequence ID" value="GFO85541.1"/>
    <property type="molecule type" value="Genomic_DNA"/>
</dbReference>
<feature type="transmembrane region" description="Helical" evidence="9">
    <location>
        <begin position="137"/>
        <end position="160"/>
    </location>
</feature>
<keyword evidence="4 9" id="KW-0812">Transmembrane</keyword>
<keyword evidence="2 9" id="KW-1003">Cell membrane</keyword>
<comment type="subcellular location">
    <subcellularLocation>
        <location evidence="9">Cell membrane</location>
        <topology evidence="9">Multi-pass membrane protein</topology>
    </subcellularLocation>
</comment>
<feature type="transmembrane region" description="Helical" evidence="9">
    <location>
        <begin position="12"/>
        <end position="29"/>
    </location>
</feature>
<dbReference type="RefSeq" id="WP_201311245.1">
    <property type="nucleotide sequence ID" value="NZ_BLYI01000043.1"/>
</dbReference>
<keyword evidence="6 9" id="KW-0378">Hydrolase</keyword>
<evidence type="ECO:0000256" key="8">
    <source>
        <dbReference type="ARBA" id="ARBA00023136"/>
    </source>
</evidence>
<dbReference type="PANTHER" id="PTHR33695">
    <property type="entry name" value="LIPOPROTEIN SIGNAL PEPTIDASE"/>
    <property type="match status" value="1"/>
</dbReference>
<dbReference type="GO" id="GO:0005886">
    <property type="term" value="C:plasma membrane"/>
    <property type="evidence" value="ECO:0007669"/>
    <property type="project" value="UniProtKB-SubCell"/>
</dbReference>
<organism evidence="11 12">
    <name type="scientific">Anaerostipes butyraticus</name>
    <dbReference type="NCBI Taxonomy" id="645466"/>
    <lineage>
        <taxon>Bacteria</taxon>
        <taxon>Bacillati</taxon>
        <taxon>Bacillota</taxon>
        <taxon>Clostridia</taxon>
        <taxon>Lachnospirales</taxon>
        <taxon>Lachnospiraceae</taxon>
        <taxon>Anaerostipes</taxon>
    </lineage>
</organism>
<comment type="caution">
    <text evidence="11">The sequence shown here is derived from an EMBL/GenBank/DDBJ whole genome shotgun (WGS) entry which is preliminary data.</text>
</comment>
<evidence type="ECO:0000313" key="11">
    <source>
        <dbReference type="EMBL" id="GFO85541.1"/>
    </source>
</evidence>
<feature type="transmembrane region" description="Helical" evidence="9">
    <location>
        <begin position="72"/>
        <end position="91"/>
    </location>
</feature>
<dbReference type="AlphaFoldDB" id="A0A916QAD0"/>
<accession>A0A916QAD0</accession>
<dbReference type="NCBIfam" id="TIGR00077">
    <property type="entry name" value="lspA"/>
    <property type="match status" value="1"/>
</dbReference>
<gene>
    <name evidence="9 11" type="primary">lspA</name>
    <name evidence="11" type="ORF">ANBU17_18880</name>
</gene>
<reference evidence="11" key="1">
    <citation type="submission" date="2020-06" db="EMBL/GenBank/DDBJ databases">
        <title>Characterization of fructooligosaccharide metabolism and fructooligosaccharide-degrading enzymes in human commensal butyrate producers.</title>
        <authorList>
            <person name="Tanno H."/>
            <person name="Fujii T."/>
            <person name="Hirano K."/>
            <person name="Maeno S."/>
            <person name="Tonozuka T."/>
            <person name="Sakamoto M."/>
            <person name="Ohkuma M."/>
            <person name="Tochio T."/>
            <person name="Endo A."/>
        </authorList>
    </citation>
    <scope>NUCLEOTIDE SEQUENCE</scope>
    <source>
        <strain evidence="11">JCM 17466</strain>
    </source>
</reference>
<feature type="active site" evidence="9">
    <location>
        <position position="126"/>
    </location>
</feature>
<feature type="active site" evidence="9">
    <location>
        <position position="142"/>
    </location>
</feature>